<dbReference type="Proteomes" id="UP000003146">
    <property type="component" value="Unassembled WGS sequence"/>
</dbReference>
<evidence type="ECO:0000256" key="1">
    <source>
        <dbReference type="SAM" id="Phobius"/>
    </source>
</evidence>
<evidence type="ECO:0000313" key="2">
    <source>
        <dbReference type="EMBL" id="EDV00080.1"/>
    </source>
</evidence>
<reference evidence="2 3" key="1">
    <citation type="submission" date="2008-04" db="EMBL/GenBank/DDBJ databases">
        <title>Draft genome sequence of Bacteroides coprocola (DSM 17136).</title>
        <authorList>
            <person name="Sudarsanam P."/>
            <person name="Ley R."/>
            <person name="Guruge J."/>
            <person name="Turnbaugh P.J."/>
            <person name="Mahowald M."/>
            <person name="Liep D."/>
            <person name="Gordon J."/>
        </authorList>
    </citation>
    <scope>NUCLEOTIDE SEQUENCE [LARGE SCALE GENOMIC DNA]</scope>
    <source>
        <strain evidence="2 3">DSM 17136</strain>
    </source>
</reference>
<keyword evidence="1" id="KW-0472">Membrane</keyword>
<protein>
    <submittedName>
        <fullName evidence="2">Uncharacterized protein</fullName>
    </submittedName>
</protein>
<dbReference type="eggNOG" id="ENOG5033GM5">
    <property type="taxonomic scope" value="Bacteria"/>
</dbReference>
<accession>B3JLS7</accession>
<sequence>MYLCVQMKVKARYIRIGAVALLTLFVAYYAISTLYAHVHEVNGTFIVHSHPFTEHHSHSSGQALTLHFLSTFTSVGSDSIESACPDLPLLCLLTGSLSAFHALSSFGDGIYLRAPPVYLFI</sequence>
<name>B3JLS7_9BACT</name>
<comment type="caution">
    <text evidence="2">The sequence shown here is derived from an EMBL/GenBank/DDBJ whole genome shotgun (WGS) entry which is preliminary data.</text>
</comment>
<dbReference type="HOGENOM" id="CLU_142698_2_0_10"/>
<dbReference type="OrthoDB" id="1001813at2"/>
<keyword evidence="1" id="KW-0812">Transmembrane</keyword>
<dbReference type="EMBL" id="ABIY02000101">
    <property type="protein sequence ID" value="EDV00080.1"/>
    <property type="molecule type" value="Genomic_DNA"/>
</dbReference>
<evidence type="ECO:0000313" key="3">
    <source>
        <dbReference type="Proteomes" id="UP000003146"/>
    </source>
</evidence>
<gene>
    <name evidence="2" type="ORF">BACCOP_02874</name>
</gene>
<dbReference type="STRING" id="470145.BACCOP_02874"/>
<reference evidence="2 3" key="2">
    <citation type="submission" date="2008-04" db="EMBL/GenBank/DDBJ databases">
        <authorList>
            <person name="Fulton L."/>
            <person name="Clifton S."/>
            <person name="Fulton B."/>
            <person name="Xu J."/>
            <person name="Minx P."/>
            <person name="Pepin K.H."/>
            <person name="Johnson M."/>
            <person name="Thiruvilangam P."/>
            <person name="Bhonagiri V."/>
            <person name="Nash W.E."/>
            <person name="Mardis E.R."/>
            <person name="Wilson R.K."/>
        </authorList>
    </citation>
    <scope>NUCLEOTIDE SEQUENCE [LARGE SCALE GENOMIC DNA]</scope>
    <source>
        <strain evidence="2 3">DSM 17136</strain>
    </source>
</reference>
<dbReference type="AlphaFoldDB" id="B3JLS7"/>
<keyword evidence="1" id="KW-1133">Transmembrane helix</keyword>
<feature type="transmembrane region" description="Helical" evidence="1">
    <location>
        <begin position="12"/>
        <end position="31"/>
    </location>
</feature>
<organism evidence="2 3">
    <name type="scientific">Phocaeicola coprocola DSM 17136</name>
    <dbReference type="NCBI Taxonomy" id="470145"/>
    <lineage>
        <taxon>Bacteria</taxon>
        <taxon>Pseudomonadati</taxon>
        <taxon>Bacteroidota</taxon>
        <taxon>Bacteroidia</taxon>
        <taxon>Bacteroidales</taxon>
        <taxon>Bacteroidaceae</taxon>
        <taxon>Phocaeicola</taxon>
    </lineage>
</organism>
<proteinExistence type="predicted"/>